<evidence type="ECO:0000256" key="3">
    <source>
        <dbReference type="ARBA" id="ARBA00023004"/>
    </source>
</evidence>
<dbReference type="PANTHER" id="PTHR43177">
    <property type="entry name" value="PROTEIN NRFC"/>
    <property type="match status" value="1"/>
</dbReference>
<keyword evidence="3" id="KW-0408">Iron</keyword>
<reference evidence="6" key="1">
    <citation type="journal article" date="2015" name="Nature">
        <title>Complex archaea that bridge the gap between prokaryotes and eukaryotes.</title>
        <authorList>
            <person name="Spang A."/>
            <person name="Saw J.H."/>
            <person name="Jorgensen S.L."/>
            <person name="Zaremba-Niedzwiedzka K."/>
            <person name="Martijn J."/>
            <person name="Lind A.E."/>
            <person name="van Eijk R."/>
            <person name="Schleper C."/>
            <person name="Guy L."/>
            <person name="Ettema T.J."/>
        </authorList>
    </citation>
    <scope>NUCLEOTIDE SEQUENCE</scope>
</reference>
<evidence type="ECO:0000256" key="4">
    <source>
        <dbReference type="ARBA" id="ARBA00023014"/>
    </source>
</evidence>
<dbReference type="GO" id="GO:0051539">
    <property type="term" value="F:4 iron, 4 sulfur cluster binding"/>
    <property type="evidence" value="ECO:0007669"/>
    <property type="project" value="UniProtKB-KW"/>
</dbReference>
<dbReference type="AlphaFoldDB" id="A0A0F9UH17"/>
<dbReference type="Pfam" id="PF13247">
    <property type="entry name" value="Fer4_11"/>
    <property type="match status" value="1"/>
</dbReference>
<protein>
    <recommendedName>
        <fullName evidence="5">4Fe-4S ferredoxin-type domain-containing protein</fullName>
    </recommendedName>
</protein>
<evidence type="ECO:0000313" key="6">
    <source>
        <dbReference type="EMBL" id="KKN60531.1"/>
    </source>
</evidence>
<dbReference type="InterPro" id="IPR017900">
    <property type="entry name" value="4Fe4S_Fe_S_CS"/>
</dbReference>
<dbReference type="CDD" id="cd10551">
    <property type="entry name" value="PsrB"/>
    <property type="match status" value="1"/>
</dbReference>
<dbReference type="GO" id="GO:0046872">
    <property type="term" value="F:metal ion binding"/>
    <property type="evidence" value="ECO:0007669"/>
    <property type="project" value="UniProtKB-KW"/>
</dbReference>
<evidence type="ECO:0000256" key="1">
    <source>
        <dbReference type="ARBA" id="ARBA00022485"/>
    </source>
</evidence>
<dbReference type="Gene3D" id="3.30.70.20">
    <property type="match status" value="2"/>
</dbReference>
<dbReference type="PROSITE" id="PS51379">
    <property type="entry name" value="4FE4S_FER_2"/>
    <property type="match status" value="3"/>
</dbReference>
<gene>
    <name evidence="6" type="ORF">LCGC14_0531100</name>
</gene>
<dbReference type="InterPro" id="IPR017896">
    <property type="entry name" value="4Fe4S_Fe-S-bd"/>
</dbReference>
<name>A0A0F9UH17_9ZZZZ</name>
<sequence length="257" mass="29171">MDKINIERREFLEKLIFSLLSLSCPGLLISKEKNKEKTLVYEGGYVPKAHSWGMGIKINRCIGCGRCASACKKENNVPQLPFFFRTWVERYIVFEGGEVIVDSPNGGVDGFNRNIHEKKMLRSFFVPKLCNQCANPPCVQVCPTGATFKTDDGVILVDSKYCIGCEYCIQACPYGARFLHPKTRTAEKCNFCYHRLVKGMIPACVEVCPTQTRVFGDRKGRASPLVRFMRMHKIRVLKPYLNTEPTVFYAGLDMEVK</sequence>
<dbReference type="Pfam" id="PF12798">
    <property type="entry name" value="Fer4_3"/>
    <property type="match status" value="1"/>
</dbReference>
<dbReference type="SUPFAM" id="SSF54862">
    <property type="entry name" value="4Fe-4S ferredoxins"/>
    <property type="match status" value="1"/>
</dbReference>
<feature type="domain" description="4Fe-4S ferredoxin-type" evidence="5">
    <location>
        <begin position="121"/>
        <end position="152"/>
    </location>
</feature>
<keyword evidence="4" id="KW-0411">Iron-sulfur</keyword>
<dbReference type="PROSITE" id="PS00198">
    <property type="entry name" value="4FE4S_FER_1"/>
    <property type="match status" value="1"/>
</dbReference>
<comment type="caution">
    <text evidence="6">The sequence shown here is derived from an EMBL/GenBank/DDBJ whole genome shotgun (WGS) entry which is preliminary data.</text>
</comment>
<evidence type="ECO:0000259" key="5">
    <source>
        <dbReference type="PROSITE" id="PS51379"/>
    </source>
</evidence>
<feature type="domain" description="4Fe-4S ferredoxin-type" evidence="5">
    <location>
        <begin position="153"/>
        <end position="182"/>
    </location>
</feature>
<proteinExistence type="predicted"/>
<evidence type="ECO:0000256" key="2">
    <source>
        <dbReference type="ARBA" id="ARBA00022723"/>
    </source>
</evidence>
<organism evidence="6">
    <name type="scientific">marine sediment metagenome</name>
    <dbReference type="NCBI Taxonomy" id="412755"/>
    <lineage>
        <taxon>unclassified sequences</taxon>
        <taxon>metagenomes</taxon>
        <taxon>ecological metagenomes</taxon>
    </lineage>
</organism>
<dbReference type="PANTHER" id="PTHR43177:SF3">
    <property type="entry name" value="PROTEIN NRFC HOMOLOG"/>
    <property type="match status" value="1"/>
</dbReference>
<accession>A0A0F9UH17</accession>
<keyword evidence="2" id="KW-0479">Metal-binding</keyword>
<dbReference type="InterPro" id="IPR050954">
    <property type="entry name" value="ET_IronSulfur_Cluster-Binding"/>
</dbReference>
<dbReference type="EMBL" id="LAZR01000693">
    <property type="protein sequence ID" value="KKN60531.1"/>
    <property type="molecule type" value="Genomic_DNA"/>
</dbReference>
<keyword evidence="1" id="KW-0004">4Fe-4S</keyword>
<feature type="domain" description="4Fe-4S ferredoxin-type" evidence="5">
    <location>
        <begin position="52"/>
        <end position="82"/>
    </location>
</feature>